<evidence type="ECO:0000259" key="12">
    <source>
        <dbReference type="PROSITE" id="PS50850"/>
    </source>
</evidence>
<gene>
    <name evidence="13" type="ORF">HGA15_00880</name>
</gene>
<feature type="transmembrane region" description="Helical" evidence="11">
    <location>
        <begin position="332"/>
        <end position="351"/>
    </location>
</feature>
<dbReference type="Proteomes" id="UP000570678">
    <property type="component" value="Unassembled WGS sequence"/>
</dbReference>
<evidence type="ECO:0000256" key="4">
    <source>
        <dbReference type="ARBA" id="ARBA00022475"/>
    </source>
</evidence>
<feature type="transmembrane region" description="Helical" evidence="11">
    <location>
        <begin position="372"/>
        <end position="394"/>
    </location>
</feature>
<dbReference type="PANTHER" id="PTHR43045">
    <property type="entry name" value="SHIKIMATE TRANSPORTER"/>
    <property type="match status" value="1"/>
</dbReference>
<dbReference type="GO" id="GO:0015293">
    <property type="term" value="F:symporter activity"/>
    <property type="evidence" value="ECO:0007669"/>
    <property type="project" value="UniProtKB-KW"/>
</dbReference>
<feature type="transmembrane region" description="Helical" evidence="11">
    <location>
        <begin position="308"/>
        <end position="326"/>
    </location>
</feature>
<dbReference type="InterPro" id="IPR011701">
    <property type="entry name" value="MFS"/>
</dbReference>
<evidence type="ECO:0000256" key="3">
    <source>
        <dbReference type="ARBA" id="ARBA00022448"/>
    </source>
</evidence>
<evidence type="ECO:0000256" key="9">
    <source>
        <dbReference type="ARBA" id="ARBA00037295"/>
    </source>
</evidence>
<keyword evidence="14" id="KW-1185">Reference proteome</keyword>
<feature type="transmembrane region" description="Helical" evidence="11">
    <location>
        <begin position="27"/>
        <end position="46"/>
    </location>
</feature>
<dbReference type="SUPFAM" id="SSF103473">
    <property type="entry name" value="MFS general substrate transporter"/>
    <property type="match status" value="1"/>
</dbReference>
<keyword evidence="7 11" id="KW-1133">Transmembrane helix</keyword>
<dbReference type="InterPro" id="IPR036259">
    <property type="entry name" value="MFS_trans_sf"/>
</dbReference>
<proteinExistence type="inferred from homology"/>
<name>A0A846Y5D7_9NOCA</name>
<evidence type="ECO:0000313" key="13">
    <source>
        <dbReference type="EMBL" id="NKY54736.1"/>
    </source>
</evidence>
<feature type="transmembrane region" description="Helical" evidence="11">
    <location>
        <begin position="52"/>
        <end position="76"/>
    </location>
</feature>
<dbReference type="Pfam" id="PF07690">
    <property type="entry name" value="MFS_1"/>
    <property type="match status" value="1"/>
</dbReference>
<evidence type="ECO:0000256" key="2">
    <source>
        <dbReference type="ARBA" id="ARBA00008240"/>
    </source>
</evidence>
<evidence type="ECO:0000256" key="1">
    <source>
        <dbReference type="ARBA" id="ARBA00004651"/>
    </source>
</evidence>
<keyword evidence="8 11" id="KW-0472">Membrane</keyword>
<evidence type="ECO:0000256" key="7">
    <source>
        <dbReference type="ARBA" id="ARBA00022989"/>
    </source>
</evidence>
<dbReference type="RefSeq" id="WP_062970981.1">
    <property type="nucleotide sequence ID" value="NZ_JAAXOT010000001.1"/>
</dbReference>
<feature type="domain" description="Major facilitator superfamily (MFS) profile" evidence="12">
    <location>
        <begin position="15"/>
        <end position="425"/>
    </location>
</feature>
<evidence type="ECO:0000256" key="11">
    <source>
        <dbReference type="SAM" id="Phobius"/>
    </source>
</evidence>
<comment type="function">
    <text evidence="9">May be a proton symporter involved in the uptake of osmolytes such as proline and glycine betaine.</text>
</comment>
<keyword evidence="5 11" id="KW-0812">Transmembrane</keyword>
<evidence type="ECO:0000256" key="6">
    <source>
        <dbReference type="ARBA" id="ARBA00022847"/>
    </source>
</evidence>
<dbReference type="CDD" id="cd17369">
    <property type="entry name" value="MFS_ShiA_like"/>
    <property type="match status" value="1"/>
</dbReference>
<comment type="subcellular location">
    <subcellularLocation>
        <location evidence="1">Cell membrane</location>
        <topology evidence="1">Multi-pass membrane protein</topology>
    </subcellularLocation>
</comment>
<feature type="transmembrane region" description="Helical" evidence="11">
    <location>
        <begin position="241"/>
        <end position="266"/>
    </location>
</feature>
<feature type="transmembrane region" description="Helical" evidence="11">
    <location>
        <begin position="400"/>
        <end position="420"/>
    </location>
</feature>
<evidence type="ECO:0000256" key="10">
    <source>
        <dbReference type="ARBA" id="ARBA00039918"/>
    </source>
</evidence>
<dbReference type="GO" id="GO:0005886">
    <property type="term" value="C:plasma membrane"/>
    <property type="evidence" value="ECO:0007669"/>
    <property type="project" value="UniProtKB-SubCell"/>
</dbReference>
<dbReference type="AlphaFoldDB" id="A0A846Y5D7"/>
<evidence type="ECO:0000256" key="8">
    <source>
        <dbReference type="ARBA" id="ARBA00023136"/>
    </source>
</evidence>
<sequence length="440" mass="46168">MSSSPPARAGQSRRAAIGSFVGTTFEWYDFFIYGTMASLVFGQVFFPTQDGVVGTLAAFATFAVGFLARPFGSILFGHYGDRLGRRNVLIVTLLIMGSATVLIGCIPSYDAIGVWAPGLLIVCRIAQGVALGGEWGGAALLSVENAPTDRRGLFGSSTQVGSPAGLLLASLVISASAAVSGDQFEQWGWRIPFLGSAIIVVVGLAIRRGLAESQDFAETVHTEGVAAVPVVQVLREDWRTVLIAAGLGAANNALYYTVATYTLAYVTGTLGMPKGETINHLTIVSVCYLLSIPLFGWLSDKVGLRRQVAVAALAAAAFIFPYFAMIDTGNGWVILLGMILGLAVIQSAAYAPQPAVYCELFPARTRYTGASLSYALPTTLVGGTAPFIATWLFSTTGSNSAMAWYVIALSLLAAGCAELAHRRHTTSIRAAGSAAEVQNA</sequence>
<dbReference type="PROSITE" id="PS50850">
    <property type="entry name" value="MFS"/>
    <property type="match status" value="1"/>
</dbReference>
<reference evidence="13 14" key="1">
    <citation type="submission" date="2020-04" db="EMBL/GenBank/DDBJ databases">
        <title>MicrobeNet Type strains.</title>
        <authorList>
            <person name="Nicholson A.C."/>
        </authorList>
    </citation>
    <scope>NUCLEOTIDE SEQUENCE [LARGE SCALE GENOMIC DNA]</scope>
    <source>
        <strain evidence="13 14">JCM 3332</strain>
    </source>
</reference>
<keyword evidence="6" id="KW-0769">Symport</keyword>
<keyword evidence="3" id="KW-0813">Transport</keyword>
<comment type="similarity">
    <text evidence="2">Belongs to the major facilitator superfamily. Metabolite:H+ Symporter (MHS) family (TC 2.A.1.6) family.</text>
</comment>
<evidence type="ECO:0000313" key="14">
    <source>
        <dbReference type="Proteomes" id="UP000570678"/>
    </source>
</evidence>
<protein>
    <recommendedName>
        <fullName evidence="10">Putative proline/betaine transporter</fullName>
    </recommendedName>
</protein>
<dbReference type="FunFam" id="1.20.1250.20:FF:000001">
    <property type="entry name" value="Dicarboxylate MFS transporter"/>
    <property type="match status" value="1"/>
</dbReference>
<evidence type="ECO:0000256" key="5">
    <source>
        <dbReference type="ARBA" id="ARBA00022692"/>
    </source>
</evidence>
<feature type="transmembrane region" description="Helical" evidence="11">
    <location>
        <begin position="88"/>
        <end position="109"/>
    </location>
</feature>
<comment type="caution">
    <text evidence="13">The sequence shown here is derived from an EMBL/GenBank/DDBJ whole genome shotgun (WGS) entry which is preliminary data.</text>
</comment>
<keyword evidence="4" id="KW-1003">Cell membrane</keyword>
<dbReference type="Pfam" id="PF00083">
    <property type="entry name" value="Sugar_tr"/>
    <property type="match status" value="1"/>
</dbReference>
<feature type="transmembrane region" description="Helical" evidence="11">
    <location>
        <begin position="278"/>
        <end position="296"/>
    </location>
</feature>
<dbReference type="InterPro" id="IPR020846">
    <property type="entry name" value="MFS_dom"/>
</dbReference>
<dbReference type="InterPro" id="IPR005828">
    <property type="entry name" value="MFS_sugar_transport-like"/>
</dbReference>
<accession>A0A846Y5D7</accession>
<dbReference type="EMBL" id="JAAXOT010000001">
    <property type="protein sequence ID" value="NKY54736.1"/>
    <property type="molecule type" value="Genomic_DNA"/>
</dbReference>
<dbReference type="PANTHER" id="PTHR43045:SF1">
    <property type="entry name" value="SHIKIMATE TRANSPORTER"/>
    <property type="match status" value="1"/>
</dbReference>
<dbReference type="Gene3D" id="1.20.1250.20">
    <property type="entry name" value="MFS general substrate transporter like domains"/>
    <property type="match status" value="1"/>
</dbReference>
<organism evidence="13 14">
    <name type="scientific">Nocardia flavorosea</name>
    <dbReference type="NCBI Taxonomy" id="53429"/>
    <lineage>
        <taxon>Bacteria</taxon>
        <taxon>Bacillati</taxon>
        <taxon>Actinomycetota</taxon>
        <taxon>Actinomycetes</taxon>
        <taxon>Mycobacteriales</taxon>
        <taxon>Nocardiaceae</taxon>
        <taxon>Nocardia</taxon>
    </lineage>
</organism>
<feature type="transmembrane region" description="Helical" evidence="11">
    <location>
        <begin position="187"/>
        <end position="206"/>
    </location>
</feature>